<keyword evidence="1" id="KW-0472">Membrane</keyword>
<feature type="transmembrane region" description="Helical" evidence="1">
    <location>
        <begin position="6"/>
        <end position="22"/>
    </location>
</feature>
<evidence type="ECO:0000256" key="1">
    <source>
        <dbReference type="SAM" id="Phobius"/>
    </source>
</evidence>
<proteinExistence type="predicted"/>
<protein>
    <submittedName>
        <fullName evidence="2">Uncharacterized protein</fullName>
    </submittedName>
</protein>
<organism evidence="2 3">
    <name type="scientific">Luteimicrobium album</name>
    <dbReference type="NCBI Taxonomy" id="1054550"/>
    <lineage>
        <taxon>Bacteria</taxon>
        <taxon>Bacillati</taxon>
        <taxon>Actinomycetota</taxon>
        <taxon>Actinomycetes</taxon>
        <taxon>Micrococcales</taxon>
        <taxon>Luteimicrobium</taxon>
    </lineage>
</organism>
<sequence length="106" mass="10289">MASSFPTAPLVAGSLVGGYAVGRATKVRALAGVVLAAGGVLAGRQWLARSGPATTTALAVTYVGAFGLSHPLAKRIGAWPSVLTVAGVAAGAAWALSDQAASSQAD</sequence>
<gene>
    <name evidence="2" type="ORF">GCM10025864_13160</name>
</gene>
<evidence type="ECO:0000313" key="2">
    <source>
        <dbReference type="EMBL" id="GMA23557.1"/>
    </source>
</evidence>
<feature type="transmembrane region" description="Helical" evidence="1">
    <location>
        <begin position="29"/>
        <end position="47"/>
    </location>
</feature>
<accession>A0ABQ6HZE8</accession>
<dbReference type="RefSeq" id="WP_284292546.1">
    <property type="nucleotide sequence ID" value="NZ_BSUK01000001.1"/>
</dbReference>
<dbReference type="Proteomes" id="UP001157091">
    <property type="component" value="Unassembled WGS sequence"/>
</dbReference>
<keyword evidence="1" id="KW-1133">Transmembrane helix</keyword>
<reference evidence="3" key="1">
    <citation type="journal article" date="2019" name="Int. J. Syst. Evol. Microbiol.">
        <title>The Global Catalogue of Microorganisms (GCM) 10K type strain sequencing project: providing services to taxonomists for standard genome sequencing and annotation.</title>
        <authorList>
            <consortium name="The Broad Institute Genomics Platform"/>
            <consortium name="The Broad Institute Genome Sequencing Center for Infectious Disease"/>
            <person name="Wu L."/>
            <person name="Ma J."/>
        </authorList>
    </citation>
    <scope>NUCLEOTIDE SEQUENCE [LARGE SCALE GENOMIC DNA]</scope>
    <source>
        <strain evidence="3">NBRC 106348</strain>
    </source>
</reference>
<keyword evidence="1" id="KW-0812">Transmembrane</keyword>
<evidence type="ECO:0000313" key="3">
    <source>
        <dbReference type="Proteomes" id="UP001157091"/>
    </source>
</evidence>
<name>A0ABQ6HZE8_9MICO</name>
<dbReference type="EMBL" id="BSUK01000001">
    <property type="protein sequence ID" value="GMA23557.1"/>
    <property type="molecule type" value="Genomic_DNA"/>
</dbReference>
<feature type="transmembrane region" description="Helical" evidence="1">
    <location>
        <begin position="76"/>
        <end position="96"/>
    </location>
</feature>
<keyword evidence="3" id="KW-1185">Reference proteome</keyword>
<comment type="caution">
    <text evidence="2">The sequence shown here is derived from an EMBL/GenBank/DDBJ whole genome shotgun (WGS) entry which is preliminary data.</text>
</comment>